<gene>
    <name evidence="1" type="ORF">BDN72DRAFT_308059</name>
</gene>
<evidence type="ECO:0000313" key="1">
    <source>
        <dbReference type="EMBL" id="TFK63655.1"/>
    </source>
</evidence>
<evidence type="ECO:0000313" key="2">
    <source>
        <dbReference type="Proteomes" id="UP000308600"/>
    </source>
</evidence>
<dbReference type="EMBL" id="ML208512">
    <property type="protein sequence ID" value="TFK63655.1"/>
    <property type="molecule type" value="Genomic_DNA"/>
</dbReference>
<proteinExistence type="predicted"/>
<organism evidence="1 2">
    <name type="scientific">Pluteus cervinus</name>
    <dbReference type="NCBI Taxonomy" id="181527"/>
    <lineage>
        <taxon>Eukaryota</taxon>
        <taxon>Fungi</taxon>
        <taxon>Dikarya</taxon>
        <taxon>Basidiomycota</taxon>
        <taxon>Agaricomycotina</taxon>
        <taxon>Agaricomycetes</taxon>
        <taxon>Agaricomycetidae</taxon>
        <taxon>Agaricales</taxon>
        <taxon>Pluteineae</taxon>
        <taxon>Pluteaceae</taxon>
        <taxon>Pluteus</taxon>
    </lineage>
</organism>
<keyword evidence="2" id="KW-1185">Reference proteome</keyword>
<reference evidence="1 2" key="1">
    <citation type="journal article" date="2019" name="Nat. Ecol. Evol.">
        <title>Megaphylogeny resolves global patterns of mushroom evolution.</title>
        <authorList>
            <person name="Varga T."/>
            <person name="Krizsan K."/>
            <person name="Foldi C."/>
            <person name="Dima B."/>
            <person name="Sanchez-Garcia M."/>
            <person name="Sanchez-Ramirez S."/>
            <person name="Szollosi G.J."/>
            <person name="Szarkandi J.G."/>
            <person name="Papp V."/>
            <person name="Albert L."/>
            <person name="Andreopoulos W."/>
            <person name="Angelini C."/>
            <person name="Antonin V."/>
            <person name="Barry K.W."/>
            <person name="Bougher N.L."/>
            <person name="Buchanan P."/>
            <person name="Buyck B."/>
            <person name="Bense V."/>
            <person name="Catcheside P."/>
            <person name="Chovatia M."/>
            <person name="Cooper J."/>
            <person name="Damon W."/>
            <person name="Desjardin D."/>
            <person name="Finy P."/>
            <person name="Geml J."/>
            <person name="Haridas S."/>
            <person name="Hughes K."/>
            <person name="Justo A."/>
            <person name="Karasinski D."/>
            <person name="Kautmanova I."/>
            <person name="Kiss B."/>
            <person name="Kocsube S."/>
            <person name="Kotiranta H."/>
            <person name="LaButti K.M."/>
            <person name="Lechner B.E."/>
            <person name="Liimatainen K."/>
            <person name="Lipzen A."/>
            <person name="Lukacs Z."/>
            <person name="Mihaltcheva S."/>
            <person name="Morgado L.N."/>
            <person name="Niskanen T."/>
            <person name="Noordeloos M.E."/>
            <person name="Ohm R.A."/>
            <person name="Ortiz-Santana B."/>
            <person name="Ovrebo C."/>
            <person name="Racz N."/>
            <person name="Riley R."/>
            <person name="Savchenko A."/>
            <person name="Shiryaev A."/>
            <person name="Soop K."/>
            <person name="Spirin V."/>
            <person name="Szebenyi C."/>
            <person name="Tomsovsky M."/>
            <person name="Tulloss R.E."/>
            <person name="Uehling J."/>
            <person name="Grigoriev I.V."/>
            <person name="Vagvolgyi C."/>
            <person name="Papp T."/>
            <person name="Martin F.M."/>
            <person name="Miettinen O."/>
            <person name="Hibbett D.S."/>
            <person name="Nagy L.G."/>
        </authorList>
    </citation>
    <scope>NUCLEOTIDE SEQUENCE [LARGE SCALE GENOMIC DNA]</scope>
    <source>
        <strain evidence="1 2">NL-1719</strain>
    </source>
</reference>
<name>A0ACD3AD41_9AGAR</name>
<dbReference type="Proteomes" id="UP000308600">
    <property type="component" value="Unassembled WGS sequence"/>
</dbReference>
<protein>
    <submittedName>
        <fullName evidence="1">Uncharacterized protein</fullName>
    </submittedName>
</protein>
<sequence>MSSSSDQHPSGSTWTGPPWSGWIETTGDALLILEAARRGLIPRVTRRLVDSERKMITSGSVFVFDENESGIKRWTDGFFWSPSRILGNFLLYRETDRRGGHRNRADGPLSDTNETPDTPKPDGQSLSRPKTENVLGIDKLRERSLMGSLTNSYKFKSDGLMKKTFSLSINGVAQHLISYYKIEDVENGRLRSPSSLPELASLDISPEYLDKTHFRNPPKVEIGADGQPRYRGEADDIDTSPPIASRVPPLLTPGNAVENPNKSGSKRFGPYARPSRRRNTTSGDSPTPPEGGTPSTPTTSTLPGPSNYVEPSSAVTTVPPAMAPPPHYPHYGMPVYPYVHHPHYAPGPYPPPPPTGHPGQQPGTTLISAPPPPHHPHAPPGAHPQYTYAGYPAPIPLPPGSDPNQPPHPPPPHGQPYYPYYPHPGYGGYATGWAYPTAPPGYAPQPMPVPVHPQHQHQQQHPHVVQQPQQHIQHTQPLTPIAQTASGTAVSPNSPDDGEDQTGDESD</sequence>
<accession>A0ACD3AD41</accession>